<feature type="transmembrane region" description="Helical" evidence="6">
    <location>
        <begin position="728"/>
        <end position="753"/>
    </location>
</feature>
<keyword evidence="10" id="KW-1185">Reference proteome</keyword>
<dbReference type="Pfam" id="PF12704">
    <property type="entry name" value="MacB_PCD"/>
    <property type="match status" value="2"/>
</dbReference>
<evidence type="ECO:0000256" key="4">
    <source>
        <dbReference type="ARBA" id="ARBA00022989"/>
    </source>
</evidence>
<evidence type="ECO:0000313" key="10">
    <source>
        <dbReference type="Proteomes" id="UP001319080"/>
    </source>
</evidence>
<keyword evidence="2" id="KW-1003">Cell membrane</keyword>
<dbReference type="Pfam" id="PF02687">
    <property type="entry name" value="FtsX"/>
    <property type="match status" value="2"/>
</dbReference>
<comment type="subcellular location">
    <subcellularLocation>
        <location evidence="1">Cell membrane</location>
        <topology evidence="1">Multi-pass membrane protein</topology>
    </subcellularLocation>
</comment>
<keyword evidence="3 6" id="KW-0812">Transmembrane</keyword>
<evidence type="ECO:0000256" key="5">
    <source>
        <dbReference type="ARBA" id="ARBA00023136"/>
    </source>
</evidence>
<gene>
    <name evidence="9" type="ORF">KK062_23260</name>
</gene>
<evidence type="ECO:0000259" key="8">
    <source>
        <dbReference type="Pfam" id="PF12704"/>
    </source>
</evidence>
<feature type="transmembrane region" description="Helical" evidence="6">
    <location>
        <begin position="352"/>
        <end position="373"/>
    </location>
</feature>
<dbReference type="EMBL" id="JAHESE010000030">
    <property type="protein sequence ID" value="MBT1711182.1"/>
    <property type="molecule type" value="Genomic_DNA"/>
</dbReference>
<feature type="transmembrane region" description="Helical" evidence="6">
    <location>
        <begin position="441"/>
        <end position="461"/>
    </location>
</feature>
<feature type="transmembrane region" description="Helical" evidence="6">
    <location>
        <begin position="21"/>
        <end position="42"/>
    </location>
</feature>
<feature type="transmembrane region" description="Helical" evidence="6">
    <location>
        <begin position="393"/>
        <end position="415"/>
    </location>
</feature>
<feature type="transmembrane region" description="Helical" evidence="6">
    <location>
        <begin position="773"/>
        <end position="790"/>
    </location>
</feature>
<organism evidence="9 10">
    <name type="scientific">Dawidia cretensis</name>
    <dbReference type="NCBI Taxonomy" id="2782350"/>
    <lineage>
        <taxon>Bacteria</taxon>
        <taxon>Pseudomonadati</taxon>
        <taxon>Bacteroidota</taxon>
        <taxon>Cytophagia</taxon>
        <taxon>Cytophagales</taxon>
        <taxon>Chryseotaleaceae</taxon>
        <taxon>Dawidia</taxon>
    </lineage>
</organism>
<keyword evidence="4 6" id="KW-1133">Transmembrane helix</keyword>
<feature type="domain" description="MacB-like periplasmic core" evidence="8">
    <location>
        <begin position="20"/>
        <end position="251"/>
    </location>
</feature>
<feature type="domain" description="ABC3 transporter permease C-terminal" evidence="7">
    <location>
        <begin position="303"/>
        <end position="417"/>
    </location>
</feature>
<evidence type="ECO:0000256" key="6">
    <source>
        <dbReference type="SAM" id="Phobius"/>
    </source>
</evidence>
<evidence type="ECO:0000256" key="1">
    <source>
        <dbReference type="ARBA" id="ARBA00004651"/>
    </source>
</evidence>
<dbReference type="AlphaFoldDB" id="A0AAP2E3U3"/>
<dbReference type="InterPro" id="IPR050250">
    <property type="entry name" value="Macrolide_Exporter_MacB"/>
</dbReference>
<sequence length="808" mass="89508">MLKNYIIIAVRNLMRHKFFSAINIFGLAVSMTIAMAVIMLVADQMSYDRFNSRRDRIYRVVSGYVNEDGSPGDAITTSTSAPPLRQELLEKYTGIEEVVRFTRGFGNSWLEVVDYNVNVPLGGYFADPEALTFFEYALEYGDAATALKKPYSVVLTRQAADKLFKEENPLGLTIKVGNLGTYTVTGVLKKTTRKTHVAFEALASMSTVESLRTQGVVVQDLTQWNNFWNTWTYIRLEEGADPAQIQASLDHIYRDHIQHPAKPDDARMCFHLQHLLDITPSGLFNNPIGPSLPWIFVYAFSGLAAIILLTSCFNFTNLSIARSLTRAREIGVRKVTGAVRAQIFTQFLTESIVVALFALALALLLLVALKPLMLQLNFARLFHWDFQGGMMVYALFVAFAFTVGILAGFFPAVVLSGFEPVKVLKGFSNVKLLSRVRLRKVLLVLQFTVSLIFILSVIVTYNQLSLFMYRDHGFDMHSNIAVRLNGSSAAALKTELLKYNNLTNVSAVSNILASGFDEGDSFRRGPEDSEGTYIHQFIVDEDYMTNLRLTLVAGKFFPQDGGASNKNFIVINEKAAEALQFKTPLDALGETVIYRRDSTSKTIIGVLKDYNHAPMLDEIAPLALLVDPTRYGLVQVKYSGTREAAIASIEKSWVAVNPGLKIDCKDVEGEVLKFYELIFGDAVHILMTVASLAILISCLGLLGMATYTTETRLKEISIRKILGSSDGALIYLLSKGFVMILLMAVVIAVPAAYFLNSLWLELLPYHVSVDLPTILLGVGLLILFGVITIGSQTSRAALVKPVENLKSE</sequence>
<keyword evidence="5 6" id="KW-0472">Membrane</keyword>
<dbReference type="PANTHER" id="PTHR30572:SF18">
    <property type="entry name" value="ABC-TYPE MACROLIDE FAMILY EXPORT SYSTEM PERMEASE COMPONENT 2"/>
    <property type="match status" value="1"/>
</dbReference>
<evidence type="ECO:0000256" key="3">
    <source>
        <dbReference type="ARBA" id="ARBA00022692"/>
    </source>
</evidence>
<dbReference type="GO" id="GO:0005886">
    <property type="term" value="C:plasma membrane"/>
    <property type="evidence" value="ECO:0007669"/>
    <property type="project" value="UniProtKB-SubCell"/>
</dbReference>
<evidence type="ECO:0000256" key="2">
    <source>
        <dbReference type="ARBA" id="ARBA00022475"/>
    </source>
</evidence>
<feature type="transmembrane region" description="Helical" evidence="6">
    <location>
        <begin position="294"/>
        <end position="316"/>
    </location>
</feature>
<feature type="transmembrane region" description="Helical" evidence="6">
    <location>
        <begin position="682"/>
        <end position="707"/>
    </location>
</feature>
<dbReference type="Proteomes" id="UP001319080">
    <property type="component" value="Unassembled WGS sequence"/>
</dbReference>
<dbReference type="InterPro" id="IPR025857">
    <property type="entry name" value="MacB_PCD"/>
</dbReference>
<feature type="domain" description="ABC3 transporter permease C-terminal" evidence="7">
    <location>
        <begin position="688"/>
        <end position="796"/>
    </location>
</feature>
<dbReference type="GO" id="GO:0022857">
    <property type="term" value="F:transmembrane transporter activity"/>
    <property type="evidence" value="ECO:0007669"/>
    <property type="project" value="TreeGrafter"/>
</dbReference>
<dbReference type="RefSeq" id="WP_254086757.1">
    <property type="nucleotide sequence ID" value="NZ_JAHESE010000030.1"/>
</dbReference>
<feature type="domain" description="MacB-like periplasmic core" evidence="8">
    <location>
        <begin position="451"/>
        <end position="617"/>
    </location>
</feature>
<reference evidence="9 10" key="1">
    <citation type="submission" date="2021-05" db="EMBL/GenBank/DDBJ databases">
        <title>A Polyphasic approach of four new species of the genus Ohtaekwangia: Ohtaekwangia histidinii sp. nov., Ohtaekwangia cretensis sp. nov., Ohtaekwangia indiensis sp. nov., Ohtaekwangia reichenbachii sp. nov. from diverse environment.</title>
        <authorList>
            <person name="Octaviana S."/>
        </authorList>
    </citation>
    <scope>NUCLEOTIDE SEQUENCE [LARGE SCALE GENOMIC DNA]</scope>
    <source>
        <strain evidence="9 10">PWU5</strain>
    </source>
</reference>
<name>A0AAP2E3U3_9BACT</name>
<accession>A0AAP2E3U3</accession>
<evidence type="ECO:0000313" key="9">
    <source>
        <dbReference type="EMBL" id="MBT1711182.1"/>
    </source>
</evidence>
<proteinExistence type="predicted"/>
<dbReference type="PANTHER" id="PTHR30572">
    <property type="entry name" value="MEMBRANE COMPONENT OF TRANSPORTER-RELATED"/>
    <property type="match status" value="1"/>
</dbReference>
<protein>
    <submittedName>
        <fullName evidence="9">ABC transporter permease</fullName>
    </submittedName>
</protein>
<evidence type="ECO:0000259" key="7">
    <source>
        <dbReference type="Pfam" id="PF02687"/>
    </source>
</evidence>
<comment type="caution">
    <text evidence="9">The sequence shown here is derived from an EMBL/GenBank/DDBJ whole genome shotgun (WGS) entry which is preliminary data.</text>
</comment>
<dbReference type="InterPro" id="IPR003838">
    <property type="entry name" value="ABC3_permease_C"/>
</dbReference>